<gene>
    <name evidence="2" type="ORF">HNR12_003607</name>
</gene>
<name>A0A853BQP8_9ACTN</name>
<protein>
    <recommendedName>
        <fullName evidence="4">Winged helix DNA-binding domain-containing protein</fullName>
    </recommendedName>
</protein>
<comment type="caution">
    <text evidence="2">The sequence shown here is derived from an EMBL/GenBank/DDBJ whole genome shotgun (WGS) entry which is preliminary data.</text>
</comment>
<dbReference type="RefSeq" id="WP_179768702.1">
    <property type="nucleotide sequence ID" value="NZ_JACCFO010000001.1"/>
</dbReference>
<dbReference type="AlphaFoldDB" id="A0A853BQP8"/>
<dbReference type="Proteomes" id="UP000575985">
    <property type="component" value="Unassembled WGS sequence"/>
</dbReference>
<organism evidence="2 3">
    <name type="scientific">Streptomonospora nanhaiensis</name>
    <dbReference type="NCBI Taxonomy" id="1323731"/>
    <lineage>
        <taxon>Bacteria</taxon>
        <taxon>Bacillati</taxon>
        <taxon>Actinomycetota</taxon>
        <taxon>Actinomycetes</taxon>
        <taxon>Streptosporangiales</taxon>
        <taxon>Nocardiopsidaceae</taxon>
        <taxon>Streptomonospora</taxon>
    </lineage>
</organism>
<dbReference type="InterPro" id="IPR009351">
    <property type="entry name" value="AlkZ-like"/>
</dbReference>
<evidence type="ECO:0000256" key="1">
    <source>
        <dbReference type="SAM" id="MobiDB-lite"/>
    </source>
</evidence>
<proteinExistence type="predicted"/>
<evidence type="ECO:0000313" key="3">
    <source>
        <dbReference type="Proteomes" id="UP000575985"/>
    </source>
</evidence>
<dbReference type="Pfam" id="PF06224">
    <property type="entry name" value="AlkZ-like"/>
    <property type="match status" value="1"/>
</dbReference>
<sequence>MISVTRAQVVAYRFAAHGLAPGGGADPGTVLATGLQDYPPGRSAGLALRLRTGAPPDSSAASTVLVHSVRGALHLHRAADLPRLAAALRVEDGHDLLRQSIGEFAAELADDGLSFGTALDEVAAAMRAEIAEQPAPTKGELSAAVSPRVDPRTTPWCSGCGAAHVQDQLFRMATLQAGLVVRLDPGAPGRFRYHAAGPASAPAPDPDPDPGSARADLVRAFLAAFGPAKPAHLAAWLGLVPAAGRRWWDRAAGGLERVEVDGGRFWFHPDRLAALQDSPAPAGVRLLPPHDPVTELADRPLLLPDPARRRAVWRPAANPGVVLVDGEIAGVWRQRRERAEAVVQVEPFAPLPVPRREAAAADAAVIAEHTGASGSRLVFA</sequence>
<evidence type="ECO:0008006" key="4">
    <source>
        <dbReference type="Google" id="ProtNLM"/>
    </source>
</evidence>
<dbReference type="PANTHER" id="PTHR38479:SF2">
    <property type="entry name" value="WINGED HELIX DNA-BINDING DOMAIN-CONTAINING PROTEIN"/>
    <property type="match status" value="1"/>
</dbReference>
<dbReference type="PANTHER" id="PTHR38479">
    <property type="entry name" value="LMO0824 PROTEIN"/>
    <property type="match status" value="1"/>
</dbReference>
<evidence type="ECO:0000313" key="2">
    <source>
        <dbReference type="EMBL" id="NYI97330.1"/>
    </source>
</evidence>
<feature type="region of interest" description="Disordered" evidence="1">
    <location>
        <begin position="192"/>
        <end position="212"/>
    </location>
</feature>
<dbReference type="EMBL" id="JACCFO010000001">
    <property type="protein sequence ID" value="NYI97330.1"/>
    <property type="molecule type" value="Genomic_DNA"/>
</dbReference>
<accession>A0A853BQP8</accession>
<keyword evidence="3" id="KW-1185">Reference proteome</keyword>
<reference evidence="2 3" key="1">
    <citation type="submission" date="2020-07" db="EMBL/GenBank/DDBJ databases">
        <title>Sequencing the genomes of 1000 actinobacteria strains.</title>
        <authorList>
            <person name="Klenk H.-P."/>
        </authorList>
    </citation>
    <scope>NUCLEOTIDE SEQUENCE [LARGE SCALE GENOMIC DNA]</scope>
    <source>
        <strain evidence="2 3">DSM 45927</strain>
    </source>
</reference>